<accession>A0A6A2X7X2</accession>
<evidence type="ECO:0000313" key="1">
    <source>
        <dbReference type="EMBL" id="KAE8671078.1"/>
    </source>
</evidence>
<comment type="caution">
    <text evidence="1">The sequence shown here is derived from an EMBL/GenBank/DDBJ whole genome shotgun (WGS) entry which is preliminary data.</text>
</comment>
<dbReference type="AlphaFoldDB" id="A0A6A2X7X2"/>
<dbReference type="PANTHER" id="PTHR47703:SF2">
    <property type="entry name" value="D-AMINOACID AMINOTRANSFERASE-LIKE PLP-DEPENDENT ENZYMES SUPERFAMILY PROTEIN"/>
    <property type="match status" value="1"/>
</dbReference>
<dbReference type="Proteomes" id="UP000436088">
    <property type="component" value="Unassembled WGS sequence"/>
</dbReference>
<organism evidence="1 2">
    <name type="scientific">Hibiscus syriacus</name>
    <name type="common">Rose of Sharon</name>
    <dbReference type="NCBI Taxonomy" id="106335"/>
    <lineage>
        <taxon>Eukaryota</taxon>
        <taxon>Viridiplantae</taxon>
        <taxon>Streptophyta</taxon>
        <taxon>Embryophyta</taxon>
        <taxon>Tracheophyta</taxon>
        <taxon>Spermatophyta</taxon>
        <taxon>Magnoliopsida</taxon>
        <taxon>eudicotyledons</taxon>
        <taxon>Gunneridae</taxon>
        <taxon>Pentapetalae</taxon>
        <taxon>rosids</taxon>
        <taxon>malvids</taxon>
        <taxon>Malvales</taxon>
        <taxon>Malvaceae</taxon>
        <taxon>Malvoideae</taxon>
        <taxon>Hibiscus</taxon>
    </lineage>
</organism>
<protein>
    <submittedName>
        <fullName evidence="1">Detected protein of confused Function</fullName>
    </submittedName>
</protein>
<name>A0A6A2X7X2_HIBSY</name>
<keyword evidence="2" id="KW-1185">Reference proteome</keyword>
<reference evidence="1" key="1">
    <citation type="submission" date="2019-09" db="EMBL/GenBank/DDBJ databases">
        <title>Draft genome information of white flower Hibiscus syriacus.</title>
        <authorList>
            <person name="Kim Y.-M."/>
        </authorList>
    </citation>
    <scope>NUCLEOTIDE SEQUENCE [LARGE SCALE GENOMIC DNA]</scope>
    <source>
        <strain evidence="1">YM2019G1</strain>
    </source>
</reference>
<sequence length="167" mass="18535">MNSTRFLYSNGVVSYSSDVPSVGTFLKSLPDSELVFKANKKNPLLFPPLSITSSLKWETVIQSLVSNSLNQVLPIALEDRSIGEELAVTSLVFGDLEKRKAMDNVEKGAHLALVGRGRDISNAKYSDWVRLRKPLEKLRTPSVTEFLLSNNGDRILEGCITNFFVIC</sequence>
<dbReference type="PANTHER" id="PTHR47703">
    <property type="entry name" value="D-AMINOACID AMINOTRANSFERASE-LIKE PLP-DEPENDENT ENZYMES SUPERFAMILY PROTEIN"/>
    <property type="match status" value="1"/>
</dbReference>
<proteinExistence type="predicted"/>
<gene>
    <name evidence="1" type="ORF">F3Y22_tig00111996pilonHSYRG00114</name>
</gene>
<evidence type="ECO:0000313" key="2">
    <source>
        <dbReference type="Proteomes" id="UP000436088"/>
    </source>
</evidence>
<dbReference type="EMBL" id="VEPZ02001482">
    <property type="protein sequence ID" value="KAE8671078.1"/>
    <property type="molecule type" value="Genomic_DNA"/>
</dbReference>